<accession>A0A921QVK1</accession>
<dbReference type="Proteomes" id="UP000807115">
    <property type="component" value="Chromosome 6"/>
</dbReference>
<name>A0A921QVK1_SORBI</name>
<evidence type="ECO:0000313" key="2">
    <source>
        <dbReference type="Proteomes" id="UP000807115"/>
    </source>
</evidence>
<proteinExistence type="predicted"/>
<reference evidence="1" key="2">
    <citation type="submission" date="2020-10" db="EMBL/GenBank/DDBJ databases">
        <authorList>
            <person name="Cooper E.A."/>
            <person name="Brenton Z.W."/>
            <person name="Flinn B.S."/>
            <person name="Jenkins J."/>
            <person name="Shu S."/>
            <person name="Flowers D."/>
            <person name="Luo F."/>
            <person name="Wang Y."/>
            <person name="Xia P."/>
            <person name="Barry K."/>
            <person name="Daum C."/>
            <person name="Lipzen A."/>
            <person name="Yoshinaga Y."/>
            <person name="Schmutz J."/>
            <person name="Saski C."/>
            <person name="Vermerris W."/>
            <person name="Kresovich S."/>
        </authorList>
    </citation>
    <scope>NUCLEOTIDE SEQUENCE</scope>
</reference>
<comment type="caution">
    <text evidence="1">The sequence shown here is derived from an EMBL/GenBank/DDBJ whole genome shotgun (WGS) entry which is preliminary data.</text>
</comment>
<dbReference type="AlphaFoldDB" id="A0A921QVK1"/>
<gene>
    <name evidence="1" type="ORF">BDA96_06G265400</name>
</gene>
<organism evidence="1 2">
    <name type="scientific">Sorghum bicolor</name>
    <name type="common">Sorghum</name>
    <name type="synonym">Sorghum vulgare</name>
    <dbReference type="NCBI Taxonomy" id="4558"/>
    <lineage>
        <taxon>Eukaryota</taxon>
        <taxon>Viridiplantae</taxon>
        <taxon>Streptophyta</taxon>
        <taxon>Embryophyta</taxon>
        <taxon>Tracheophyta</taxon>
        <taxon>Spermatophyta</taxon>
        <taxon>Magnoliopsida</taxon>
        <taxon>Liliopsida</taxon>
        <taxon>Poales</taxon>
        <taxon>Poaceae</taxon>
        <taxon>PACMAD clade</taxon>
        <taxon>Panicoideae</taxon>
        <taxon>Andropogonodae</taxon>
        <taxon>Andropogoneae</taxon>
        <taxon>Sorghinae</taxon>
        <taxon>Sorghum</taxon>
    </lineage>
</organism>
<sequence length="80" mass="8734">MAFFRHHWLEGAVVGASSLTLNAVRAMPADGNASSSRETRQNRGAGLRLSPVQSLKFFCCVVTLTATARRARRISKSNSR</sequence>
<reference evidence="1" key="1">
    <citation type="journal article" date="2019" name="BMC Genomics">
        <title>A new reference genome for Sorghum bicolor reveals high levels of sequence similarity between sweet and grain genotypes: implications for the genetics of sugar metabolism.</title>
        <authorList>
            <person name="Cooper E.A."/>
            <person name="Brenton Z.W."/>
            <person name="Flinn B.S."/>
            <person name="Jenkins J."/>
            <person name="Shu S."/>
            <person name="Flowers D."/>
            <person name="Luo F."/>
            <person name="Wang Y."/>
            <person name="Xia P."/>
            <person name="Barry K."/>
            <person name="Daum C."/>
            <person name="Lipzen A."/>
            <person name="Yoshinaga Y."/>
            <person name="Schmutz J."/>
            <person name="Saski C."/>
            <person name="Vermerris W."/>
            <person name="Kresovich S."/>
        </authorList>
    </citation>
    <scope>NUCLEOTIDE SEQUENCE</scope>
</reference>
<dbReference type="EMBL" id="CM027685">
    <property type="protein sequence ID" value="KAG0527812.1"/>
    <property type="molecule type" value="Genomic_DNA"/>
</dbReference>
<evidence type="ECO:0000313" key="1">
    <source>
        <dbReference type="EMBL" id="KAG0527812.1"/>
    </source>
</evidence>
<protein>
    <submittedName>
        <fullName evidence="1">Uncharacterized protein</fullName>
    </submittedName>
</protein>